<reference evidence="2 3" key="1">
    <citation type="journal article" date="2014" name="Int. J. Syst. Evol. Microbiol.">
        <title>Phaeodactylibacter xiamenensis gen. nov., sp. nov., a member of the family Saprospiraceae isolated from the marine alga Phaeodactylum tricornutum.</title>
        <authorList>
            <person name="Chen Z.Jr."/>
            <person name="Lei X."/>
            <person name="Lai Q."/>
            <person name="Li Y."/>
            <person name="Zhang B."/>
            <person name="Zhang J."/>
            <person name="Zhang H."/>
            <person name="Yang L."/>
            <person name="Zheng W."/>
            <person name="Tian Y."/>
            <person name="Yu Z."/>
            <person name="Xu H.Jr."/>
            <person name="Zheng T."/>
        </authorList>
    </citation>
    <scope>NUCLEOTIDE SEQUENCE [LARGE SCALE GENOMIC DNA]</scope>
    <source>
        <strain evidence="2 3">KD52</strain>
    </source>
</reference>
<dbReference type="SUPFAM" id="SSF53927">
    <property type="entry name" value="Cytidine deaminase-like"/>
    <property type="match status" value="1"/>
</dbReference>
<dbReference type="PANTHER" id="PTHR11079">
    <property type="entry name" value="CYTOSINE DEAMINASE FAMILY MEMBER"/>
    <property type="match status" value="1"/>
</dbReference>
<evidence type="ECO:0000259" key="1">
    <source>
        <dbReference type="PROSITE" id="PS51747"/>
    </source>
</evidence>
<dbReference type="GO" id="GO:0047974">
    <property type="term" value="F:guanosine deaminase activity"/>
    <property type="evidence" value="ECO:0007669"/>
    <property type="project" value="TreeGrafter"/>
</dbReference>
<proteinExistence type="predicted"/>
<dbReference type="Pfam" id="PF00383">
    <property type="entry name" value="dCMP_cyt_deam_1"/>
    <property type="match status" value="1"/>
</dbReference>
<sequence length="142" mass="15163">MKDLKAYYMQAAIQKAESAGTPYGAVLLQPETGGKVIVANSVKADADPTAHAEVNAIRQARKLGISTTGSILFSTCEPCPMCAMAAVWAGVSKIYFGATIDDAAAHGHQVKIYCREIAEKAWYDIKVEGGVLQEDCVGLFHK</sequence>
<gene>
    <name evidence="2" type="ORF">IX84_10660</name>
</gene>
<dbReference type="PANTHER" id="PTHR11079:SF161">
    <property type="entry name" value="CMP_DCMP-TYPE DEAMINASE DOMAIN-CONTAINING PROTEIN"/>
    <property type="match status" value="1"/>
</dbReference>
<dbReference type="PROSITE" id="PS51747">
    <property type="entry name" value="CYT_DCMP_DEAMINASES_2"/>
    <property type="match status" value="1"/>
</dbReference>
<dbReference type="Gene3D" id="3.40.140.10">
    <property type="entry name" value="Cytidine Deaminase, domain 2"/>
    <property type="match status" value="1"/>
</dbReference>
<dbReference type="EMBL" id="JPOS01000020">
    <property type="protein sequence ID" value="KGE88261.1"/>
    <property type="molecule type" value="Genomic_DNA"/>
</dbReference>
<comment type="caution">
    <text evidence="2">The sequence shown here is derived from an EMBL/GenBank/DDBJ whole genome shotgun (WGS) entry which is preliminary data.</text>
</comment>
<keyword evidence="3" id="KW-1185">Reference proteome</keyword>
<dbReference type="Proteomes" id="UP000029736">
    <property type="component" value="Unassembled WGS sequence"/>
</dbReference>
<accession>A0A098S829</accession>
<feature type="domain" description="CMP/dCMP-type deaminase" evidence="1">
    <location>
        <begin position="3"/>
        <end position="111"/>
    </location>
</feature>
<dbReference type="CDD" id="cd01285">
    <property type="entry name" value="nucleoside_deaminase"/>
    <property type="match status" value="1"/>
</dbReference>
<dbReference type="GO" id="GO:0006152">
    <property type="term" value="P:purine nucleoside catabolic process"/>
    <property type="evidence" value="ECO:0007669"/>
    <property type="project" value="TreeGrafter"/>
</dbReference>
<evidence type="ECO:0000313" key="3">
    <source>
        <dbReference type="Proteomes" id="UP000029736"/>
    </source>
</evidence>
<dbReference type="OrthoDB" id="9802676at2"/>
<protein>
    <recommendedName>
        <fullName evidence="1">CMP/dCMP-type deaminase domain-containing protein</fullName>
    </recommendedName>
</protein>
<dbReference type="STRING" id="1524460.IX84_10660"/>
<dbReference type="RefSeq" id="WP_044219632.1">
    <property type="nucleotide sequence ID" value="NZ_JBKAGJ010000007.1"/>
</dbReference>
<name>A0A098S829_9BACT</name>
<dbReference type="InterPro" id="IPR016193">
    <property type="entry name" value="Cytidine_deaminase-like"/>
</dbReference>
<evidence type="ECO:0000313" key="2">
    <source>
        <dbReference type="EMBL" id="KGE88261.1"/>
    </source>
</evidence>
<organism evidence="2 3">
    <name type="scientific">Phaeodactylibacter xiamenensis</name>
    <dbReference type="NCBI Taxonomy" id="1524460"/>
    <lineage>
        <taxon>Bacteria</taxon>
        <taxon>Pseudomonadati</taxon>
        <taxon>Bacteroidota</taxon>
        <taxon>Saprospiria</taxon>
        <taxon>Saprospirales</taxon>
        <taxon>Haliscomenobacteraceae</taxon>
        <taxon>Phaeodactylibacter</taxon>
    </lineage>
</organism>
<dbReference type="AlphaFoldDB" id="A0A098S829"/>
<dbReference type="InterPro" id="IPR002125">
    <property type="entry name" value="CMP_dCMP_dom"/>
</dbReference>